<reference evidence="1" key="1">
    <citation type="submission" date="2022-04" db="EMBL/GenBank/DDBJ databases">
        <title>Jade perch genome.</title>
        <authorList>
            <person name="Chao B."/>
        </authorList>
    </citation>
    <scope>NUCLEOTIDE SEQUENCE</scope>
    <source>
        <strain evidence="1">CB-2022</strain>
    </source>
</reference>
<comment type="caution">
    <text evidence="1">The sequence shown here is derived from an EMBL/GenBank/DDBJ whole genome shotgun (WGS) entry which is preliminary data.</text>
</comment>
<protein>
    <submittedName>
        <fullName evidence="1">Uncharacterized protein</fullName>
    </submittedName>
</protein>
<gene>
    <name evidence="1" type="ORF">L3Q82_022511</name>
</gene>
<dbReference type="EMBL" id="CM041534">
    <property type="protein sequence ID" value="KAI3373943.1"/>
    <property type="molecule type" value="Genomic_DNA"/>
</dbReference>
<evidence type="ECO:0000313" key="2">
    <source>
        <dbReference type="Proteomes" id="UP000831701"/>
    </source>
</evidence>
<proteinExistence type="predicted"/>
<sequence length="167" mass="18369">MLLPSGHNFHSDWGTDTGAVEAPRLEAPPLEGARRCASAGWRWRGGETPPTPEYCCLSLWPAKDDMSSVRGRADRSLTLITKQTGYKAGHQCISDHTSLTVCKNKNSTITGELSLMRPERDKKRLNRLIKRASSVCGCPLDSIEVMGERRALAKLSTYHGQHLPPSA</sequence>
<organism evidence="1 2">
    <name type="scientific">Scortum barcoo</name>
    <name type="common">barcoo grunter</name>
    <dbReference type="NCBI Taxonomy" id="214431"/>
    <lineage>
        <taxon>Eukaryota</taxon>
        <taxon>Metazoa</taxon>
        <taxon>Chordata</taxon>
        <taxon>Craniata</taxon>
        <taxon>Vertebrata</taxon>
        <taxon>Euteleostomi</taxon>
        <taxon>Actinopterygii</taxon>
        <taxon>Neopterygii</taxon>
        <taxon>Teleostei</taxon>
        <taxon>Neoteleostei</taxon>
        <taxon>Acanthomorphata</taxon>
        <taxon>Eupercaria</taxon>
        <taxon>Centrarchiformes</taxon>
        <taxon>Terapontoidei</taxon>
        <taxon>Terapontidae</taxon>
        <taxon>Scortum</taxon>
    </lineage>
</organism>
<evidence type="ECO:0000313" key="1">
    <source>
        <dbReference type="EMBL" id="KAI3373943.1"/>
    </source>
</evidence>
<keyword evidence="2" id="KW-1185">Reference proteome</keyword>
<dbReference type="Proteomes" id="UP000831701">
    <property type="component" value="Chromosome 4"/>
</dbReference>
<accession>A0ACB8X4T0</accession>
<name>A0ACB8X4T0_9TELE</name>